<evidence type="ECO:0000259" key="6">
    <source>
        <dbReference type="PROSITE" id="PS51228"/>
    </source>
</evidence>
<gene>
    <name evidence="7" type="ORF">B5V51_10918</name>
</gene>
<dbReference type="Gene3D" id="1.20.80.10">
    <property type="match status" value="1"/>
</dbReference>
<dbReference type="SUPFAM" id="SSF47027">
    <property type="entry name" value="Acyl-CoA binding protein"/>
    <property type="match status" value="1"/>
</dbReference>
<sequence>MAEALPDFPDSDFSDEELSPLEISFNKAADHVRKLTSSLDNNQLLELYGLYKQGTEGKCNVPKPGWLDGRGRRKWEAWRSLGDLPSDEAKQKYITLVQKYAPELTDLSTEKELGVKETWIAVSSMRKSPEPELIHNELSILDAARENCAERVTELLAEHPELRHEKDDDGLTALHWATDRNATQALQAALDGGCPVDAADECGQTALHYAASCGHVESTRILLKAGASLLKDEDDCTPLDLAADDEIRKILEGAT</sequence>
<name>A0A2A4JVL0_HELVI</name>
<proteinExistence type="predicted"/>
<evidence type="ECO:0000256" key="3">
    <source>
        <dbReference type="ARBA" id="ARBA00023043"/>
    </source>
</evidence>
<evidence type="ECO:0000313" key="7">
    <source>
        <dbReference type="EMBL" id="PCG75816.1"/>
    </source>
</evidence>
<dbReference type="EMBL" id="NWSH01000536">
    <property type="protein sequence ID" value="PCG75816.1"/>
    <property type="molecule type" value="Genomic_DNA"/>
</dbReference>
<evidence type="ECO:0000256" key="2">
    <source>
        <dbReference type="ARBA" id="ARBA00022737"/>
    </source>
</evidence>
<organism evidence="7">
    <name type="scientific">Heliothis virescens</name>
    <name type="common">Tobacco budworm moth</name>
    <dbReference type="NCBI Taxonomy" id="7102"/>
    <lineage>
        <taxon>Eukaryota</taxon>
        <taxon>Metazoa</taxon>
        <taxon>Ecdysozoa</taxon>
        <taxon>Arthropoda</taxon>
        <taxon>Hexapoda</taxon>
        <taxon>Insecta</taxon>
        <taxon>Pterygota</taxon>
        <taxon>Neoptera</taxon>
        <taxon>Endopterygota</taxon>
        <taxon>Lepidoptera</taxon>
        <taxon>Glossata</taxon>
        <taxon>Ditrysia</taxon>
        <taxon>Noctuoidea</taxon>
        <taxon>Noctuidae</taxon>
        <taxon>Heliothinae</taxon>
        <taxon>Heliothis</taxon>
    </lineage>
</organism>
<dbReference type="PROSITE" id="PS50297">
    <property type="entry name" value="ANK_REP_REGION"/>
    <property type="match status" value="1"/>
</dbReference>
<dbReference type="InterPro" id="IPR000582">
    <property type="entry name" value="Acyl-CoA-binding_protein"/>
</dbReference>
<dbReference type="AlphaFoldDB" id="A0A2A4JVL0"/>
<evidence type="ECO:0000256" key="4">
    <source>
        <dbReference type="ARBA" id="ARBA00023121"/>
    </source>
</evidence>
<comment type="caution">
    <text evidence="7">The sequence shown here is derived from an EMBL/GenBank/DDBJ whole genome shotgun (WGS) entry which is preliminary data.</text>
</comment>
<feature type="repeat" description="ANK" evidence="5">
    <location>
        <begin position="202"/>
        <end position="234"/>
    </location>
</feature>
<dbReference type="STRING" id="7102.A0A2A4JVL0"/>
<dbReference type="PANTHER" id="PTHR24119">
    <property type="entry name" value="ACYL-COA-BINDING DOMAIN-CONTAINING PROTEIN 6"/>
    <property type="match status" value="1"/>
</dbReference>
<evidence type="ECO:0000256" key="5">
    <source>
        <dbReference type="PROSITE-ProRule" id="PRU00023"/>
    </source>
</evidence>
<dbReference type="InterPro" id="IPR014352">
    <property type="entry name" value="FERM/acyl-CoA-bd_prot_sf"/>
</dbReference>
<dbReference type="PANTHER" id="PTHR24119:SF0">
    <property type="entry name" value="ACYL-COA-BINDING DOMAIN-CONTAINING PROTEIN 6"/>
    <property type="match status" value="1"/>
</dbReference>
<dbReference type="PROSITE" id="PS51228">
    <property type="entry name" value="ACB_2"/>
    <property type="match status" value="1"/>
</dbReference>
<keyword evidence="4" id="KW-0446">Lipid-binding</keyword>
<dbReference type="GO" id="GO:0000062">
    <property type="term" value="F:fatty-acyl-CoA binding"/>
    <property type="evidence" value="ECO:0007669"/>
    <property type="project" value="InterPro"/>
</dbReference>
<accession>A0A2A4JVL0</accession>
<dbReference type="Pfam" id="PF12796">
    <property type="entry name" value="Ank_2"/>
    <property type="match status" value="1"/>
</dbReference>
<dbReference type="Pfam" id="PF00887">
    <property type="entry name" value="ACBP"/>
    <property type="match status" value="1"/>
</dbReference>
<keyword evidence="2" id="KW-0677">Repeat</keyword>
<feature type="domain" description="ACB" evidence="6">
    <location>
        <begin position="21"/>
        <end position="106"/>
    </location>
</feature>
<keyword evidence="3 5" id="KW-0040">ANK repeat</keyword>
<dbReference type="InterPro" id="IPR002110">
    <property type="entry name" value="Ankyrin_rpt"/>
</dbReference>
<evidence type="ECO:0000256" key="1">
    <source>
        <dbReference type="ARBA" id="ARBA00018419"/>
    </source>
</evidence>
<dbReference type="InterPro" id="IPR035984">
    <property type="entry name" value="Acyl-CoA-binding_sf"/>
</dbReference>
<dbReference type="Gene3D" id="1.25.40.20">
    <property type="entry name" value="Ankyrin repeat-containing domain"/>
    <property type="match status" value="1"/>
</dbReference>
<protein>
    <recommendedName>
        <fullName evidence="1">Acyl-CoA-binding domain-containing protein 6</fullName>
    </recommendedName>
</protein>
<dbReference type="SMART" id="SM00248">
    <property type="entry name" value="ANK"/>
    <property type="match status" value="2"/>
</dbReference>
<feature type="repeat" description="ANK" evidence="5">
    <location>
        <begin position="169"/>
        <end position="201"/>
    </location>
</feature>
<dbReference type="SUPFAM" id="SSF48403">
    <property type="entry name" value="Ankyrin repeat"/>
    <property type="match status" value="1"/>
</dbReference>
<dbReference type="PROSITE" id="PS50088">
    <property type="entry name" value="ANK_REPEAT"/>
    <property type="match status" value="2"/>
</dbReference>
<dbReference type="InterPro" id="IPR036770">
    <property type="entry name" value="Ankyrin_rpt-contain_sf"/>
</dbReference>
<reference evidence="7" key="1">
    <citation type="submission" date="2017-09" db="EMBL/GenBank/DDBJ databases">
        <title>Contemporary evolution of a Lepidopteran species, Heliothis virescens, in response to modern agricultural practices.</title>
        <authorList>
            <person name="Fritz M.L."/>
            <person name="Deyonke A.M."/>
            <person name="Papanicolaou A."/>
            <person name="Micinski S."/>
            <person name="Westbrook J."/>
            <person name="Gould F."/>
        </authorList>
    </citation>
    <scope>NUCLEOTIDE SEQUENCE [LARGE SCALE GENOMIC DNA]</scope>
    <source>
        <strain evidence="7">HvINT-</strain>
        <tissue evidence="7">Whole body</tissue>
    </source>
</reference>
<dbReference type="PRINTS" id="PR00689">
    <property type="entry name" value="ACOABINDINGP"/>
</dbReference>